<feature type="domain" description="Response regulatory" evidence="6">
    <location>
        <begin position="1027"/>
        <end position="1155"/>
    </location>
</feature>
<dbReference type="Pfam" id="PF00512">
    <property type="entry name" value="HisKA"/>
    <property type="match status" value="1"/>
</dbReference>
<dbReference type="PROSITE" id="PS50110">
    <property type="entry name" value="RESPONSE_REGULATORY"/>
    <property type="match status" value="1"/>
</dbReference>
<dbReference type="SUPFAM" id="SSF52172">
    <property type="entry name" value="CheY-like"/>
    <property type="match status" value="1"/>
</dbReference>
<dbReference type="RefSeq" id="XP_069204581.1">
    <property type="nucleotide sequence ID" value="XM_069347712.1"/>
</dbReference>
<proteinExistence type="predicted"/>
<sequence>MALAALQYLPMPLLVLSSEKAIVLANEAMGRLLGVDLQMPYLDTGSSHAAASTARRNSQDFLTATDIFRGVTMASLGVDLLQNASPVWIPWDNFLESVKEDAMSAFEADQTASDGGDVTPTADDHSGARSPPRSIPLTRANLARTTVHDVAVDVVFSTNRHPHTGLPKFTKSESNKSGSEKDIASHIQSTVIISVWTIDDSQFYTLTFTSATDTRSSVSRTSHRNVARTQTTHHATSYGSGSSSSSSSRRAHHSNKGSASASPSVNPPPSLPNGPPVLTATAATEPSLFSKSNRLKDALLNSLNDPAFAMWKDESFGIPNRAAIRLILPDEEEAFHSVQDQRDFLARYILWKGDFSSQLEMEEYPIMHLMSRRMAFKNRRVGMYHPKTGAQMLFDVDGEPILDDDTGEFLGGFVIFHDVTVYANTIIAQQVQNERQFESITNMIPQMIWTTTPEGQHDYYSQRWYEYTGLTVEQSLGQGWRNPFHPDDMKLTAQRYERWHHSLKTGEEYRTEYRCLSKDGEWRWMLGGALPMRDDEGTIVKWFGTCTDIHEQVLAREIAKQTRSQLLRVVEMAKITLWTVDQQHRLSMLEGSLLGKRSPDRNDDEVRAELIGRDIYDLLKDHQLPDGRDYEYYIEGILSGTLKDETVEIHQDDTNRWFRTRFIPLHRQERNGGVEGNLFVDGVVAVSMEVTELRKREEQLRERDRENGRLLAQSEAAKEASKMKSQFLANMSHEIRTPIAGVIGMAELLLDDSEQPLSVDQRECAENLQRSANGLLTVINDILDFSKVESGRLDIEEVQFDLNVVVRDVNKMLSFAAERKGLTYLDETHELERLKVMGDPGRLRQILTNLLTNSIKFTSEGSVQMGVKIREETTDTVTVEFMIQDTGIGIEEEVRKRLFQPFSQADSSTARRFGGTGLGLTICKNLVELMHGEISLLSSLGVGTRATFWIPFNKAPYNSGDSALIDMGPIPDRLQSDLSVSDYSASPRPNSPGRLGYTQTPSESRYGSSPNLEKVNELSAEERHKTHVLVVEDNPINQQIALKTIKKLGFSVNAVWNGQEALDYLVKPESSTHPKPDVILMDVQMPIMDGYKATHTIRHLAPYASNREIQNTPIVAMTASAIQGDREKCESAGMNDYLAKPVKGKILDKMLVKWANTRRRGLISTASGKGTQTAQPAFSQQVKAPALTAGKPASPEKLQSRLSQLDFANNSALARSNETPDSQAMQHLHNVEKAIQLRDEQLIACAADPKDLVSWTADDDEHNPQSSDQKLTRENVERLTVDEHDEAPIQGHRVDEDTSSLAATMGESGTIRPHSADIAPGKHLFGK</sequence>
<keyword evidence="10" id="KW-1185">Reference proteome</keyword>
<comment type="caution">
    <text evidence="9">The sequence shown here is derived from an EMBL/GenBank/DDBJ whole genome shotgun (WGS) entry which is preliminary data.</text>
</comment>
<keyword evidence="2" id="KW-0902">Two-component regulatory system</keyword>
<feature type="region of interest" description="Disordered" evidence="4">
    <location>
        <begin position="1306"/>
        <end position="1327"/>
    </location>
</feature>
<dbReference type="Proteomes" id="UP001562354">
    <property type="component" value="Unassembled WGS sequence"/>
</dbReference>
<dbReference type="Pfam" id="PF00072">
    <property type="entry name" value="Response_reg"/>
    <property type="match status" value="1"/>
</dbReference>
<dbReference type="SMART" id="SM00448">
    <property type="entry name" value="REC"/>
    <property type="match status" value="1"/>
</dbReference>
<dbReference type="SMART" id="SM00387">
    <property type="entry name" value="HATPase_c"/>
    <property type="match status" value="1"/>
</dbReference>
<evidence type="ECO:0000259" key="6">
    <source>
        <dbReference type="PROSITE" id="PS50110"/>
    </source>
</evidence>
<dbReference type="Pfam" id="PF08447">
    <property type="entry name" value="PAS_3"/>
    <property type="match status" value="1"/>
</dbReference>
<dbReference type="SUPFAM" id="SSF47384">
    <property type="entry name" value="Homodimeric domain of signal transducing histidine kinase"/>
    <property type="match status" value="1"/>
</dbReference>
<dbReference type="InterPro" id="IPR035965">
    <property type="entry name" value="PAS-like_dom_sf"/>
</dbReference>
<dbReference type="InterPro" id="IPR011006">
    <property type="entry name" value="CheY-like_superfamily"/>
</dbReference>
<dbReference type="PRINTS" id="PR00344">
    <property type="entry name" value="BCTRLSENSOR"/>
</dbReference>
<dbReference type="Gene3D" id="3.40.50.2300">
    <property type="match status" value="1"/>
</dbReference>
<dbReference type="InterPro" id="IPR003661">
    <property type="entry name" value="HisK_dim/P_dom"/>
</dbReference>
<evidence type="ECO:0000313" key="9">
    <source>
        <dbReference type="EMBL" id="KAL1311732.1"/>
    </source>
</evidence>
<dbReference type="PANTHER" id="PTHR45339:SF1">
    <property type="entry name" value="HYBRID SIGNAL TRANSDUCTION HISTIDINE KINASE J"/>
    <property type="match status" value="1"/>
</dbReference>
<feature type="compositionally biased region" description="Low complexity" evidence="4">
    <location>
        <begin position="232"/>
        <end position="248"/>
    </location>
</feature>
<keyword evidence="1 3" id="KW-0597">Phosphoprotein</keyword>
<name>A0ABR3PQA9_9PEZI</name>
<dbReference type="Gene3D" id="3.30.450.20">
    <property type="entry name" value="PAS domain"/>
    <property type="match status" value="2"/>
</dbReference>
<dbReference type="SUPFAM" id="SSF55785">
    <property type="entry name" value="PYP-like sensor domain (PAS domain)"/>
    <property type="match status" value="2"/>
</dbReference>
<organism evidence="9 10">
    <name type="scientific">Neodothiora populina</name>
    <dbReference type="NCBI Taxonomy" id="2781224"/>
    <lineage>
        <taxon>Eukaryota</taxon>
        <taxon>Fungi</taxon>
        <taxon>Dikarya</taxon>
        <taxon>Ascomycota</taxon>
        <taxon>Pezizomycotina</taxon>
        <taxon>Dothideomycetes</taxon>
        <taxon>Dothideomycetidae</taxon>
        <taxon>Dothideales</taxon>
        <taxon>Dothioraceae</taxon>
        <taxon>Neodothiora</taxon>
    </lineage>
</organism>
<dbReference type="SUPFAM" id="SSF55874">
    <property type="entry name" value="ATPase domain of HSP90 chaperone/DNA topoisomerase II/histidine kinase"/>
    <property type="match status" value="1"/>
</dbReference>
<dbReference type="CDD" id="cd16922">
    <property type="entry name" value="HATPase_EvgS-ArcB-TorS-like"/>
    <property type="match status" value="1"/>
</dbReference>
<dbReference type="InterPro" id="IPR036890">
    <property type="entry name" value="HATPase_C_sf"/>
</dbReference>
<dbReference type="EMBL" id="JBFMKM010000001">
    <property type="protein sequence ID" value="KAL1311732.1"/>
    <property type="molecule type" value="Genomic_DNA"/>
</dbReference>
<dbReference type="Gene3D" id="3.30.565.10">
    <property type="entry name" value="Histidine kinase-like ATPase, C-terminal domain"/>
    <property type="match status" value="1"/>
</dbReference>
<reference evidence="9 10" key="1">
    <citation type="submission" date="2024-07" db="EMBL/GenBank/DDBJ databases">
        <title>Draft sequence of the Neodothiora populina.</title>
        <authorList>
            <person name="Drown D.D."/>
            <person name="Schuette U.S."/>
            <person name="Buechlein A.B."/>
            <person name="Rusch D.R."/>
            <person name="Winton L.W."/>
            <person name="Adams G.A."/>
        </authorList>
    </citation>
    <scope>NUCLEOTIDE SEQUENCE [LARGE SCALE GENOMIC DNA]</scope>
    <source>
        <strain evidence="9 10">CPC 39397</strain>
    </source>
</reference>
<dbReference type="InterPro" id="IPR005467">
    <property type="entry name" value="His_kinase_dom"/>
</dbReference>
<dbReference type="InterPro" id="IPR000700">
    <property type="entry name" value="PAS-assoc_C"/>
</dbReference>
<dbReference type="InterPro" id="IPR003594">
    <property type="entry name" value="HATPase_dom"/>
</dbReference>
<dbReference type="SMART" id="SM00086">
    <property type="entry name" value="PAC"/>
    <property type="match status" value="2"/>
</dbReference>
<feature type="compositionally biased region" description="Pro residues" evidence="4">
    <location>
        <begin position="265"/>
        <end position="275"/>
    </location>
</feature>
<dbReference type="NCBIfam" id="TIGR00229">
    <property type="entry name" value="sensory_box"/>
    <property type="match status" value="1"/>
</dbReference>
<dbReference type="Pfam" id="PF02518">
    <property type="entry name" value="HATPase_c"/>
    <property type="match status" value="1"/>
</dbReference>
<evidence type="ECO:0000256" key="3">
    <source>
        <dbReference type="PROSITE-ProRule" id="PRU00169"/>
    </source>
</evidence>
<feature type="region of interest" description="Disordered" evidence="4">
    <location>
        <begin position="107"/>
        <end position="135"/>
    </location>
</feature>
<feature type="domain" description="Histidine kinase" evidence="5">
    <location>
        <begin position="730"/>
        <end position="954"/>
    </location>
</feature>
<gene>
    <name evidence="9" type="ORF">AAFC00_001827</name>
</gene>
<dbReference type="PROSITE" id="PS50112">
    <property type="entry name" value="PAS"/>
    <property type="match status" value="1"/>
</dbReference>
<dbReference type="InterPro" id="IPR001610">
    <property type="entry name" value="PAC"/>
</dbReference>
<feature type="region of interest" description="Disordered" evidence="4">
    <location>
        <begin position="976"/>
        <end position="1015"/>
    </location>
</feature>
<dbReference type="InterPro" id="IPR013655">
    <property type="entry name" value="PAS_fold_3"/>
</dbReference>
<feature type="compositionally biased region" description="Basic and acidic residues" evidence="4">
    <location>
        <begin position="170"/>
        <end position="181"/>
    </location>
</feature>
<accession>A0ABR3PQA9</accession>
<dbReference type="CDD" id="cd00082">
    <property type="entry name" value="HisKA"/>
    <property type="match status" value="1"/>
</dbReference>
<feature type="compositionally biased region" description="Polar residues" evidence="4">
    <location>
        <begin position="976"/>
        <end position="988"/>
    </location>
</feature>
<evidence type="ECO:0000259" key="5">
    <source>
        <dbReference type="PROSITE" id="PS50109"/>
    </source>
</evidence>
<dbReference type="SMART" id="SM00388">
    <property type="entry name" value="HisKA"/>
    <property type="match status" value="1"/>
</dbReference>
<dbReference type="InterPro" id="IPR036097">
    <property type="entry name" value="HisK_dim/P_sf"/>
</dbReference>
<evidence type="ECO:0000313" key="10">
    <source>
        <dbReference type="Proteomes" id="UP001562354"/>
    </source>
</evidence>
<dbReference type="PROSITE" id="PS50113">
    <property type="entry name" value="PAC"/>
    <property type="match status" value="1"/>
</dbReference>
<dbReference type="PROSITE" id="PS50109">
    <property type="entry name" value="HIS_KIN"/>
    <property type="match status" value="1"/>
</dbReference>
<evidence type="ECO:0000256" key="1">
    <source>
        <dbReference type="ARBA" id="ARBA00022553"/>
    </source>
</evidence>
<evidence type="ECO:0008006" key="11">
    <source>
        <dbReference type="Google" id="ProtNLM"/>
    </source>
</evidence>
<feature type="region of interest" description="Disordered" evidence="4">
    <location>
        <begin position="214"/>
        <end position="280"/>
    </location>
</feature>
<feature type="region of interest" description="Disordered" evidence="4">
    <location>
        <begin position="162"/>
        <end position="181"/>
    </location>
</feature>
<evidence type="ECO:0000259" key="8">
    <source>
        <dbReference type="PROSITE" id="PS50113"/>
    </source>
</evidence>
<dbReference type="InterPro" id="IPR001789">
    <property type="entry name" value="Sig_transdc_resp-reg_receiver"/>
</dbReference>
<dbReference type="CDD" id="cd17546">
    <property type="entry name" value="REC_hyHK_CKI1_RcsC-like"/>
    <property type="match status" value="1"/>
</dbReference>
<evidence type="ECO:0000256" key="2">
    <source>
        <dbReference type="ARBA" id="ARBA00023012"/>
    </source>
</evidence>
<dbReference type="InterPro" id="IPR000014">
    <property type="entry name" value="PAS"/>
</dbReference>
<dbReference type="InterPro" id="IPR004358">
    <property type="entry name" value="Sig_transdc_His_kin-like_C"/>
</dbReference>
<feature type="compositionally biased region" description="Polar residues" evidence="4">
    <location>
        <begin position="997"/>
        <end position="1011"/>
    </location>
</feature>
<evidence type="ECO:0000259" key="7">
    <source>
        <dbReference type="PROSITE" id="PS50112"/>
    </source>
</evidence>
<dbReference type="Gene3D" id="1.10.287.130">
    <property type="match status" value="1"/>
</dbReference>
<dbReference type="SMART" id="SM00091">
    <property type="entry name" value="PAS"/>
    <property type="match status" value="2"/>
</dbReference>
<dbReference type="GeneID" id="95975530"/>
<dbReference type="CDD" id="cd00130">
    <property type="entry name" value="PAS"/>
    <property type="match status" value="1"/>
</dbReference>
<protein>
    <recommendedName>
        <fullName evidence="11">Histidine kinase</fullName>
    </recommendedName>
</protein>
<evidence type="ECO:0000256" key="4">
    <source>
        <dbReference type="SAM" id="MobiDB-lite"/>
    </source>
</evidence>
<dbReference type="PANTHER" id="PTHR45339">
    <property type="entry name" value="HYBRID SIGNAL TRANSDUCTION HISTIDINE KINASE J"/>
    <property type="match status" value="1"/>
</dbReference>
<feature type="domain" description="PAC" evidence="8">
    <location>
        <begin position="509"/>
        <end position="561"/>
    </location>
</feature>
<feature type="modified residue" description="4-aspartylphosphate" evidence="3">
    <location>
        <position position="1082"/>
    </location>
</feature>
<feature type="domain" description="PAS" evidence="7">
    <location>
        <begin position="433"/>
        <end position="506"/>
    </location>
</feature>